<keyword evidence="6" id="KW-1185">Reference proteome</keyword>
<dbReference type="SMART" id="SM01117">
    <property type="entry name" value="Cyt-b5"/>
    <property type="match status" value="1"/>
</dbReference>
<dbReference type="Gene3D" id="3.10.120.10">
    <property type="entry name" value="Cytochrome b5-like heme/steroid binding domain"/>
    <property type="match status" value="1"/>
</dbReference>
<evidence type="ECO:0000313" key="6">
    <source>
        <dbReference type="Proteomes" id="UP001530315"/>
    </source>
</evidence>
<dbReference type="Pfam" id="PF00173">
    <property type="entry name" value="Cyt-b5"/>
    <property type="match status" value="1"/>
</dbReference>
<accession>A0ABD3PB13</accession>
<dbReference type="PANTHER" id="PTHR10281">
    <property type="entry name" value="MEMBRANE-ASSOCIATED PROGESTERONE RECEPTOR COMPONENT-RELATED"/>
    <property type="match status" value="1"/>
</dbReference>
<dbReference type="SUPFAM" id="SSF55856">
    <property type="entry name" value="Cytochrome b5-like heme/steroid binding domain"/>
    <property type="match status" value="1"/>
</dbReference>
<name>A0ABD3PB13_9STRA</name>
<reference evidence="5 6" key="1">
    <citation type="submission" date="2024-10" db="EMBL/GenBank/DDBJ databases">
        <title>Updated reference genomes for cyclostephanoid diatoms.</title>
        <authorList>
            <person name="Roberts W.R."/>
            <person name="Alverson A.J."/>
        </authorList>
    </citation>
    <scope>NUCLEOTIDE SEQUENCE [LARGE SCALE GENOMIC DNA]</scope>
    <source>
        <strain evidence="5 6">AJA276-08</strain>
    </source>
</reference>
<dbReference type="PANTHER" id="PTHR10281:SF4">
    <property type="entry name" value="NEUFERRICIN"/>
    <property type="match status" value="1"/>
</dbReference>
<dbReference type="InterPro" id="IPR036400">
    <property type="entry name" value="Cyt_B5-like_heme/steroid_sf"/>
</dbReference>
<organism evidence="5 6">
    <name type="scientific">Stephanodiscus triporus</name>
    <dbReference type="NCBI Taxonomy" id="2934178"/>
    <lineage>
        <taxon>Eukaryota</taxon>
        <taxon>Sar</taxon>
        <taxon>Stramenopiles</taxon>
        <taxon>Ochrophyta</taxon>
        <taxon>Bacillariophyta</taxon>
        <taxon>Coscinodiscophyceae</taxon>
        <taxon>Thalassiosirophycidae</taxon>
        <taxon>Stephanodiscales</taxon>
        <taxon>Stephanodiscaceae</taxon>
        <taxon>Stephanodiscus</taxon>
    </lineage>
</organism>
<feature type="compositionally biased region" description="Acidic residues" evidence="2">
    <location>
        <begin position="71"/>
        <end position="87"/>
    </location>
</feature>
<evidence type="ECO:0000256" key="1">
    <source>
        <dbReference type="ARBA" id="ARBA00038357"/>
    </source>
</evidence>
<proteinExistence type="inferred from homology"/>
<evidence type="ECO:0000256" key="2">
    <source>
        <dbReference type="SAM" id="MobiDB-lite"/>
    </source>
</evidence>
<evidence type="ECO:0000313" key="5">
    <source>
        <dbReference type="EMBL" id="KAL3784912.1"/>
    </source>
</evidence>
<feature type="domain" description="Cytochrome b5 heme-binding" evidence="4">
    <location>
        <begin position="126"/>
        <end position="208"/>
    </location>
</feature>
<dbReference type="EMBL" id="JALLAZ020000913">
    <property type="protein sequence ID" value="KAL3784912.1"/>
    <property type="molecule type" value="Genomic_DNA"/>
</dbReference>
<dbReference type="AlphaFoldDB" id="A0ABD3PB13"/>
<dbReference type="PROSITE" id="PS50255">
    <property type="entry name" value="CYTOCHROME_B5_2"/>
    <property type="match status" value="1"/>
</dbReference>
<evidence type="ECO:0000259" key="4">
    <source>
        <dbReference type="PROSITE" id="PS50255"/>
    </source>
</evidence>
<comment type="similarity">
    <text evidence="1">Belongs to the cytochrome b5 family. MAPR subfamily.</text>
</comment>
<feature type="chain" id="PRO_5044891024" description="Cytochrome b5 heme-binding domain-containing protein" evidence="3">
    <location>
        <begin position="21"/>
        <end position="280"/>
    </location>
</feature>
<keyword evidence="3" id="KW-0732">Signal</keyword>
<evidence type="ECO:0000256" key="3">
    <source>
        <dbReference type="SAM" id="SignalP"/>
    </source>
</evidence>
<dbReference type="InterPro" id="IPR050577">
    <property type="entry name" value="MAPR/NEUFC/NENF-like"/>
</dbReference>
<comment type="caution">
    <text evidence="5">The sequence shown here is derived from an EMBL/GenBank/DDBJ whole genome shotgun (WGS) entry which is preliminary data.</text>
</comment>
<dbReference type="Proteomes" id="UP001530315">
    <property type="component" value="Unassembled WGS sequence"/>
</dbReference>
<sequence length="280" mass="30469">MSRSITACAYFLALFSVAHLEVVGLSLSSGMIMTTLTLATPFFPVANAADADGAAVRECEGDPRQGSCVVDDGDDPVVPTDDVDATGDAETTAGGDDRVVVDVDDAAASPDGEPSALHYEPDGGGDRLIGHEELALHTTAENRIWLSILGKVYDVTEGEDFYGALKGGYKFYAGRDASPCFATGNNTPEGADEKLEEWDTKKQLGVYEWSTFYENHEKYRYLGKLAGSRYYDENGIETDLRRDIVEKCSVAKKIADEEKEKKKAERMAARLARKNKQLAK</sequence>
<feature type="signal peptide" evidence="3">
    <location>
        <begin position="1"/>
        <end position="20"/>
    </location>
</feature>
<gene>
    <name evidence="5" type="ORF">ACHAW5_006234</name>
</gene>
<dbReference type="InterPro" id="IPR001199">
    <property type="entry name" value="Cyt_B5-like_heme/steroid-bd"/>
</dbReference>
<feature type="region of interest" description="Disordered" evidence="2">
    <location>
        <begin position="61"/>
        <end position="97"/>
    </location>
</feature>
<protein>
    <recommendedName>
        <fullName evidence="4">Cytochrome b5 heme-binding domain-containing protein</fullName>
    </recommendedName>
</protein>